<gene>
    <name evidence="2" type="ORF">OHU69_00280</name>
    <name evidence="3" type="ORF">OHU69_50390</name>
</gene>
<dbReference type="AlphaFoldDB" id="A0AAU1UML2"/>
<protein>
    <submittedName>
        <fullName evidence="3">Uncharacterized protein</fullName>
    </submittedName>
</protein>
<accession>A0AAU1UML2</accession>
<proteinExistence type="predicted"/>
<reference evidence="3" key="1">
    <citation type="submission" date="2022-10" db="EMBL/GenBank/DDBJ databases">
        <title>The complete genomes of actinobacterial strains from the NBC collection.</title>
        <authorList>
            <person name="Joergensen T.S."/>
            <person name="Alvarez Arevalo M."/>
            <person name="Sterndorff E.B."/>
            <person name="Faurdal D."/>
            <person name="Vuksanovic O."/>
            <person name="Mourched A.-S."/>
            <person name="Charusanti P."/>
            <person name="Shaw S."/>
            <person name="Blin K."/>
            <person name="Weber T."/>
        </authorList>
    </citation>
    <scope>NUCLEOTIDE SEQUENCE</scope>
    <source>
        <strain evidence="3">NBC_00119</strain>
    </source>
</reference>
<keyword evidence="1" id="KW-0812">Transmembrane</keyword>
<name>A0AAU1UML2_9ACTN</name>
<evidence type="ECO:0000313" key="3">
    <source>
        <dbReference type="EMBL" id="WTS18451.1"/>
    </source>
</evidence>
<keyword evidence="1" id="KW-1133">Transmembrane helix</keyword>
<sequence length="79" mass="8292">MLPAAGVVAGRQRGHTSSGPWGCGLNSTVQVRGTVRLAVQSLIVLALSVSFVLALMRVARPVGGCWRHTVVQTSALREP</sequence>
<dbReference type="EMBL" id="CP108195">
    <property type="protein sequence ID" value="WTS09722.1"/>
    <property type="molecule type" value="Genomic_DNA"/>
</dbReference>
<evidence type="ECO:0000313" key="2">
    <source>
        <dbReference type="EMBL" id="WTS09722.1"/>
    </source>
</evidence>
<organism evidence="3">
    <name type="scientific">Streptomyces sp. NBC_00119</name>
    <dbReference type="NCBI Taxonomy" id="2975659"/>
    <lineage>
        <taxon>Bacteria</taxon>
        <taxon>Bacillati</taxon>
        <taxon>Actinomycetota</taxon>
        <taxon>Actinomycetes</taxon>
        <taxon>Kitasatosporales</taxon>
        <taxon>Streptomycetaceae</taxon>
        <taxon>Streptomyces</taxon>
    </lineage>
</organism>
<evidence type="ECO:0000256" key="1">
    <source>
        <dbReference type="SAM" id="Phobius"/>
    </source>
</evidence>
<keyword evidence="1" id="KW-0472">Membrane</keyword>
<feature type="transmembrane region" description="Helical" evidence="1">
    <location>
        <begin position="37"/>
        <end position="59"/>
    </location>
</feature>
<dbReference type="EMBL" id="CP108195">
    <property type="protein sequence ID" value="WTS18451.1"/>
    <property type="molecule type" value="Genomic_DNA"/>
</dbReference>